<dbReference type="AlphaFoldDB" id="A0A7S4E3J1"/>
<dbReference type="EMBL" id="CAKKNE010000003">
    <property type="protein sequence ID" value="CAH0370756.1"/>
    <property type="molecule type" value="Genomic_DNA"/>
</dbReference>
<dbReference type="EMBL" id="HBIW01002663">
    <property type="protein sequence ID" value="CAE0686806.1"/>
    <property type="molecule type" value="Transcribed_RNA"/>
</dbReference>
<evidence type="ECO:0000313" key="1">
    <source>
        <dbReference type="EMBL" id="CAE0686806.1"/>
    </source>
</evidence>
<keyword evidence="3" id="KW-1185">Reference proteome</keyword>
<gene>
    <name evidence="1" type="ORF">PCAL00307_LOCUS2240</name>
    <name evidence="2" type="ORF">PECAL_3P06580</name>
</gene>
<evidence type="ECO:0000313" key="2">
    <source>
        <dbReference type="EMBL" id="CAH0370756.1"/>
    </source>
</evidence>
<dbReference type="OrthoDB" id="205682at2759"/>
<protein>
    <submittedName>
        <fullName evidence="1">Uncharacterized protein</fullName>
    </submittedName>
</protein>
<evidence type="ECO:0000313" key="3">
    <source>
        <dbReference type="Proteomes" id="UP000789595"/>
    </source>
</evidence>
<dbReference type="Proteomes" id="UP000789595">
    <property type="component" value="Unassembled WGS sequence"/>
</dbReference>
<sequence length="154" mass="16676">MAPGGSRRTARSTLIKLLNYHWVLLGPANIFKVSYVNKPSPAAKFVVVPPAETCQADCKIARMWACLFWGLQTLVAAAIVQNKISDEAAAAAKLYVGVALVVAFASDVVREPVACAGGIEIVCGVLLLLRAREAREWAETRRRLVREGTLAKDK</sequence>
<organism evidence="1">
    <name type="scientific">Pelagomonas calceolata</name>
    <dbReference type="NCBI Taxonomy" id="35677"/>
    <lineage>
        <taxon>Eukaryota</taxon>
        <taxon>Sar</taxon>
        <taxon>Stramenopiles</taxon>
        <taxon>Ochrophyta</taxon>
        <taxon>Pelagophyceae</taxon>
        <taxon>Pelagomonadales</taxon>
        <taxon>Pelagomonadaceae</taxon>
        <taxon>Pelagomonas</taxon>
    </lineage>
</organism>
<reference evidence="2" key="2">
    <citation type="submission" date="2021-11" db="EMBL/GenBank/DDBJ databases">
        <authorList>
            <consortium name="Genoscope - CEA"/>
            <person name="William W."/>
        </authorList>
    </citation>
    <scope>NUCLEOTIDE SEQUENCE</scope>
</reference>
<proteinExistence type="predicted"/>
<name>A0A7S4E3J1_9STRA</name>
<accession>A0A7S4E3J1</accession>
<reference evidence="1" key="1">
    <citation type="submission" date="2021-01" db="EMBL/GenBank/DDBJ databases">
        <authorList>
            <person name="Corre E."/>
            <person name="Pelletier E."/>
            <person name="Niang G."/>
            <person name="Scheremetjew M."/>
            <person name="Finn R."/>
            <person name="Kale V."/>
            <person name="Holt S."/>
            <person name="Cochrane G."/>
            <person name="Meng A."/>
            <person name="Brown T."/>
            <person name="Cohen L."/>
        </authorList>
    </citation>
    <scope>NUCLEOTIDE SEQUENCE</scope>
    <source>
        <strain evidence="1">CCMP1756</strain>
    </source>
</reference>